<reference evidence="1" key="1">
    <citation type="journal article" date="2023" name="G3 (Bethesda)">
        <title>Whole genome assemblies of Zophobas morio and Tenebrio molitor.</title>
        <authorList>
            <person name="Kaur S."/>
            <person name="Stinson S.A."/>
            <person name="diCenzo G.C."/>
        </authorList>
    </citation>
    <scope>NUCLEOTIDE SEQUENCE</scope>
    <source>
        <strain evidence="1">QUZm001</strain>
    </source>
</reference>
<gene>
    <name evidence="1" type="ORF">Zmor_019263</name>
</gene>
<evidence type="ECO:0000313" key="2">
    <source>
        <dbReference type="Proteomes" id="UP001168821"/>
    </source>
</evidence>
<name>A0AA38I5J5_9CUCU</name>
<evidence type="ECO:0000313" key="1">
    <source>
        <dbReference type="EMBL" id="KAJ3647384.1"/>
    </source>
</evidence>
<dbReference type="AlphaFoldDB" id="A0AA38I5J5"/>
<dbReference type="EMBL" id="JALNTZ010000006">
    <property type="protein sequence ID" value="KAJ3647384.1"/>
    <property type="molecule type" value="Genomic_DNA"/>
</dbReference>
<keyword evidence="2" id="KW-1185">Reference proteome</keyword>
<accession>A0AA38I5J5</accession>
<organism evidence="1 2">
    <name type="scientific">Zophobas morio</name>
    <dbReference type="NCBI Taxonomy" id="2755281"/>
    <lineage>
        <taxon>Eukaryota</taxon>
        <taxon>Metazoa</taxon>
        <taxon>Ecdysozoa</taxon>
        <taxon>Arthropoda</taxon>
        <taxon>Hexapoda</taxon>
        <taxon>Insecta</taxon>
        <taxon>Pterygota</taxon>
        <taxon>Neoptera</taxon>
        <taxon>Endopterygota</taxon>
        <taxon>Coleoptera</taxon>
        <taxon>Polyphaga</taxon>
        <taxon>Cucujiformia</taxon>
        <taxon>Tenebrionidae</taxon>
        <taxon>Zophobas</taxon>
    </lineage>
</organism>
<dbReference type="Proteomes" id="UP001168821">
    <property type="component" value="Unassembled WGS sequence"/>
</dbReference>
<comment type="caution">
    <text evidence="1">The sequence shown here is derived from an EMBL/GenBank/DDBJ whole genome shotgun (WGS) entry which is preliminary data.</text>
</comment>
<protein>
    <submittedName>
        <fullName evidence="1">Uncharacterized protein</fullName>
    </submittedName>
</protein>
<proteinExistence type="predicted"/>
<sequence length="177" mass="20316">MINFDYRGWTAAKMRWCNARNSVGRNSAPRGSDLERVSDREVHRCKQNHNSRLRENVLALSIHLFSFLNRNNCSLIYCGVDAGTAGRILKLIVPPLVDLCAREAHIPSGGIVLLENENHQRPIFTRDRLIMDRLPNIKGIFRRTATDDDFLIERDARGPDVRVNRDNSNERHGKETK</sequence>